<dbReference type="EMBL" id="JAHQCS010000163">
    <property type="protein sequence ID" value="MBU9714109.1"/>
    <property type="molecule type" value="Genomic_DNA"/>
</dbReference>
<evidence type="ECO:0000259" key="1">
    <source>
        <dbReference type="SMART" id="SM00507"/>
    </source>
</evidence>
<comment type="caution">
    <text evidence="2">The sequence shown here is derived from an EMBL/GenBank/DDBJ whole genome shotgun (WGS) entry which is preliminary data.</text>
</comment>
<keyword evidence="3" id="KW-1185">Reference proteome</keyword>
<keyword evidence="2" id="KW-0255">Endonuclease</keyword>
<dbReference type="GO" id="GO:0004519">
    <property type="term" value="F:endonuclease activity"/>
    <property type="evidence" value="ECO:0007669"/>
    <property type="project" value="UniProtKB-KW"/>
</dbReference>
<reference evidence="2 3" key="1">
    <citation type="submission" date="2021-06" db="EMBL/GenBank/DDBJ databases">
        <title>Bacillus sp. RD4P76, an endophyte from a halophyte.</title>
        <authorList>
            <person name="Sun J.-Q."/>
        </authorList>
    </citation>
    <scope>NUCLEOTIDE SEQUENCE [LARGE SCALE GENOMIC DNA]</scope>
    <source>
        <strain evidence="2 3">CGMCC 1.15917</strain>
    </source>
</reference>
<accession>A0ABS6JK85</accession>
<gene>
    <name evidence="2" type="ORF">KS419_20445</name>
</gene>
<feature type="domain" description="HNH nuclease" evidence="1">
    <location>
        <begin position="211"/>
        <end position="269"/>
    </location>
</feature>
<keyword evidence="2" id="KW-0540">Nuclease</keyword>
<dbReference type="CDD" id="cd00085">
    <property type="entry name" value="HNHc"/>
    <property type="match status" value="1"/>
</dbReference>
<dbReference type="RefSeq" id="WP_217068437.1">
    <property type="nucleotide sequence ID" value="NZ_JAHQCS010000163.1"/>
</dbReference>
<dbReference type="Proteomes" id="UP000784880">
    <property type="component" value="Unassembled WGS sequence"/>
</dbReference>
<dbReference type="InterPro" id="IPR002711">
    <property type="entry name" value="HNH"/>
</dbReference>
<proteinExistence type="predicted"/>
<dbReference type="SMART" id="SM00507">
    <property type="entry name" value="HNHc"/>
    <property type="match status" value="1"/>
</dbReference>
<evidence type="ECO:0000313" key="3">
    <source>
        <dbReference type="Proteomes" id="UP000784880"/>
    </source>
</evidence>
<organism evidence="2 3">
    <name type="scientific">Evansella tamaricis</name>
    <dbReference type="NCBI Taxonomy" id="2069301"/>
    <lineage>
        <taxon>Bacteria</taxon>
        <taxon>Bacillati</taxon>
        <taxon>Bacillota</taxon>
        <taxon>Bacilli</taxon>
        <taxon>Bacillales</taxon>
        <taxon>Bacillaceae</taxon>
        <taxon>Evansella</taxon>
    </lineage>
</organism>
<sequence>MKNNLFEIKYYETYYIANIIKNVINDPFPYLINLNEFYGDGNECRLVQGFQKNSVFHQFIQFVIESLMDEEMNNVSISERLEMEKKYNIGFHDINYRELPIEEALKYYSIPHESFSEWIQFNNIKFEDVTPDDISDYYFELCEDEVYILSEKMASEVFYILFMNRYLLGKFNELVASVISNISLEDDFLRLEEKKHFKRDGVLHRKHIPQWVKNAIFFRDRGRCVLCNKDLSKLLSLQNYKNFDHIVPLALGGMNDVSNIQLLCSKCNLEKHDGASLTSILYEKWF</sequence>
<evidence type="ECO:0000313" key="2">
    <source>
        <dbReference type="EMBL" id="MBU9714109.1"/>
    </source>
</evidence>
<dbReference type="InterPro" id="IPR003615">
    <property type="entry name" value="HNH_nuc"/>
</dbReference>
<protein>
    <submittedName>
        <fullName evidence="2">HNH endonuclease</fullName>
    </submittedName>
</protein>
<dbReference type="Pfam" id="PF01844">
    <property type="entry name" value="HNH"/>
    <property type="match status" value="1"/>
</dbReference>
<keyword evidence="2" id="KW-0378">Hydrolase</keyword>
<name>A0ABS6JK85_9BACI</name>